<keyword evidence="3" id="KW-1185">Reference proteome</keyword>
<proteinExistence type="predicted"/>
<dbReference type="Proteomes" id="UP000664317">
    <property type="component" value="Unassembled WGS sequence"/>
</dbReference>
<gene>
    <name evidence="2" type="ORF">J0A68_07985</name>
</gene>
<dbReference type="RefSeq" id="WP_206577651.1">
    <property type="nucleotide sequence ID" value="NZ_JAFKCT010000002.1"/>
</dbReference>
<dbReference type="EMBL" id="JAFKCT010000002">
    <property type="protein sequence ID" value="MBN7810889.1"/>
    <property type="molecule type" value="Genomic_DNA"/>
</dbReference>
<evidence type="ECO:0000313" key="2">
    <source>
        <dbReference type="EMBL" id="MBN7810889.1"/>
    </source>
</evidence>
<sequence>MKRKPLIFTLMMMFLTMWSCQDDTEPVGPTTPPGEGFEVSDVQIVLPQGAAVDLTGAEIFSFGESFPVAGGKSQVVSTPGIGQVAFLFDKDGKPLMAGYIDGNSKEFSAKSTARVLVFLASGLWLSTEELAPKFFAEIGKYPEIQEWEKEFETLWKTNPTLLSTTSFAQPLNALMAKVMPKPKELDIRGRIEEAARVSDISIDQSDVKSGIQVFEESIGSIAVNNYYRRRAHAFLYKTETKFTDGSSKVLIPSIGKGTAASKDFMVNPTTAFTSATGVVGGAIDGGAASAGVAKSEPYSITLGDNEDEHTYKVRVVGAGGENASIPMTDAERIKQLRLSMESFVLDLFLPFTMQMVGWKDDLNAAGFDVGESGVVAFIDQVEVIINASPATYDLIKQGKFKDALISFTLFIGTEGGGNKYLEPLLTKVFNFIRSQAAKRSVNIEGAAQKLDQQVLGKFTGILKVINTIMAGQDLAQVSFGIAMSKNIEEWTIQARAAKVSLLPAEATVASRGHKELTAEIKNLQEAGGDNFPYFKWSTSGKYGYIQDTKGHKGKAFESSDTKVTFYSETGANELPEENNFEYIYIEAYFKNQLIGRDTAVLNLKKSSYELKPKGLILSGKEGSTNSARLYVEPVTERGADFTGKKIVWTIEGKHGRLKNNGEYANVITTYDTNSLSYECTDEDTEKGTEKVTVRVYERSAEDGEYFLFEELSETIEINNEDDVKIIMVSTQVKSFSNQTGIYLNCGSGVHFLVEPVENAISYTAKIVEFYPGGNIMVGRSATWSAQKQPDYEGKYEFSYVFVQSGSRPENKGWPDCAGFAANAAKYKGTAQVIVKIKKQGD</sequence>
<evidence type="ECO:0000256" key="1">
    <source>
        <dbReference type="SAM" id="SignalP"/>
    </source>
</evidence>
<reference evidence="2 3" key="1">
    <citation type="submission" date="2021-03" db="EMBL/GenBank/DDBJ databases">
        <title>novel species isolated from a fishpond in China.</title>
        <authorList>
            <person name="Lu H."/>
            <person name="Cai Z."/>
        </authorList>
    </citation>
    <scope>NUCLEOTIDE SEQUENCE [LARGE SCALE GENOMIC DNA]</scope>
    <source>
        <strain evidence="2 3">H41</strain>
    </source>
</reference>
<name>A0ABS3C195_9BACT</name>
<accession>A0ABS3C195</accession>
<feature type="chain" id="PRO_5046857667" evidence="1">
    <location>
        <begin position="22"/>
        <end position="841"/>
    </location>
</feature>
<feature type="signal peptide" evidence="1">
    <location>
        <begin position="1"/>
        <end position="21"/>
    </location>
</feature>
<organism evidence="2 3">
    <name type="scientific">Algoriphagus oliviformis</name>
    <dbReference type="NCBI Taxonomy" id="2811231"/>
    <lineage>
        <taxon>Bacteria</taxon>
        <taxon>Pseudomonadati</taxon>
        <taxon>Bacteroidota</taxon>
        <taxon>Cytophagia</taxon>
        <taxon>Cytophagales</taxon>
        <taxon>Cyclobacteriaceae</taxon>
        <taxon>Algoriphagus</taxon>
    </lineage>
</organism>
<comment type="caution">
    <text evidence="2">The sequence shown here is derived from an EMBL/GenBank/DDBJ whole genome shotgun (WGS) entry which is preliminary data.</text>
</comment>
<evidence type="ECO:0000313" key="3">
    <source>
        <dbReference type="Proteomes" id="UP000664317"/>
    </source>
</evidence>
<protein>
    <submittedName>
        <fullName evidence="2">Uncharacterized protein</fullName>
    </submittedName>
</protein>
<keyword evidence="1" id="KW-0732">Signal</keyword>